<proteinExistence type="predicted"/>
<dbReference type="AlphaFoldDB" id="A0A3B0W9J8"/>
<dbReference type="Gene3D" id="3.40.50.1820">
    <property type="entry name" value="alpha/beta hydrolase"/>
    <property type="match status" value="1"/>
</dbReference>
<gene>
    <name evidence="2" type="ORF">MNBD_CHLOROFLEXI01-3205</name>
</gene>
<accession>A0A3B0W9J8</accession>
<dbReference type="InterPro" id="IPR029058">
    <property type="entry name" value="AB_hydrolase_fold"/>
</dbReference>
<evidence type="ECO:0000313" key="2">
    <source>
        <dbReference type="EMBL" id="VAW41246.1"/>
    </source>
</evidence>
<sequence length="225" mass="24394">QENGTLIFVHGLGNNRSALLDQAAMLAEQGFGALLFDLRAHGRSQGKQSSWGQQEVADVEAALTFLQQQPEVNSDKIGIVGHSMGGAIAIRAAAQLPEIKVVVAESVYTNFAQNQARLTVSFARLPDWTAPIIMPWAEALAGVDSGQLAPLQEVAAISPRPILFIQGGRDKTVHVQNGSILYEAAVSPKERLLIPDSGHNNLFQTDPQQMSLRLSQFLQKYLQES</sequence>
<dbReference type="InterPro" id="IPR052920">
    <property type="entry name" value="DNA-binding_regulatory"/>
</dbReference>
<dbReference type="PANTHER" id="PTHR43358:SF4">
    <property type="entry name" value="ALPHA_BETA HYDROLASE FOLD-1 DOMAIN-CONTAINING PROTEIN"/>
    <property type="match status" value="1"/>
</dbReference>
<evidence type="ECO:0000259" key="1">
    <source>
        <dbReference type="Pfam" id="PF12146"/>
    </source>
</evidence>
<dbReference type="PANTHER" id="PTHR43358">
    <property type="entry name" value="ALPHA/BETA-HYDROLASE"/>
    <property type="match status" value="1"/>
</dbReference>
<feature type="domain" description="Serine aminopeptidase S33" evidence="1">
    <location>
        <begin position="3"/>
        <end position="134"/>
    </location>
</feature>
<dbReference type="SUPFAM" id="SSF53474">
    <property type="entry name" value="alpha/beta-Hydrolases"/>
    <property type="match status" value="1"/>
</dbReference>
<dbReference type="EMBL" id="UOEU01000831">
    <property type="protein sequence ID" value="VAW41246.1"/>
    <property type="molecule type" value="Genomic_DNA"/>
</dbReference>
<protein>
    <recommendedName>
        <fullName evidence="1">Serine aminopeptidase S33 domain-containing protein</fullName>
    </recommendedName>
</protein>
<dbReference type="Pfam" id="PF12146">
    <property type="entry name" value="Hydrolase_4"/>
    <property type="match status" value="1"/>
</dbReference>
<feature type="non-terminal residue" evidence="2">
    <location>
        <position position="1"/>
    </location>
</feature>
<reference evidence="2" key="1">
    <citation type="submission" date="2018-06" db="EMBL/GenBank/DDBJ databases">
        <authorList>
            <person name="Zhirakovskaya E."/>
        </authorList>
    </citation>
    <scope>NUCLEOTIDE SEQUENCE</scope>
</reference>
<dbReference type="InterPro" id="IPR022742">
    <property type="entry name" value="Hydrolase_4"/>
</dbReference>
<organism evidence="2">
    <name type="scientific">hydrothermal vent metagenome</name>
    <dbReference type="NCBI Taxonomy" id="652676"/>
    <lineage>
        <taxon>unclassified sequences</taxon>
        <taxon>metagenomes</taxon>
        <taxon>ecological metagenomes</taxon>
    </lineage>
</organism>
<name>A0A3B0W9J8_9ZZZZ</name>